<dbReference type="OrthoDB" id="10262026at2759"/>
<dbReference type="Proteomes" id="UP000325081">
    <property type="component" value="Unassembled WGS sequence"/>
</dbReference>
<dbReference type="EMBL" id="BKCP01005228">
    <property type="protein sequence ID" value="GER36851.1"/>
    <property type="molecule type" value="Genomic_DNA"/>
</dbReference>
<feature type="region of interest" description="Disordered" evidence="1">
    <location>
        <begin position="18"/>
        <end position="37"/>
    </location>
</feature>
<protein>
    <submittedName>
        <fullName evidence="2">Formate--tetrahydrofolate ligase 1</fullName>
    </submittedName>
</protein>
<accession>A0A5A7PW18</accession>
<comment type="caution">
    <text evidence="2">The sequence shown here is derived from an EMBL/GenBank/DDBJ whole genome shotgun (WGS) entry which is preliminary data.</text>
</comment>
<reference evidence="3" key="1">
    <citation type="journal article" date="2019" name="Curr. Biol.">
        <title>Genome Sequence of Striga asiatica Provides Insight into the Evolution of Plant Parasitism.</title>
        <authorList>
            <person name="Yoshida S."/>
            <person name="Kim S."/>
            <person name="Wafula E.K."/>
            <person name="Tanskanen J."/>
            <person name="Kim Y.M."/>
            <person name="Honaas L."/>
            <person name="Yang Z."/>
            <person name="Spallek T."/>
            <person name="Conn C.E."/>
            <person name="Ichihashi Y."/>
            <person name="Cheong K."/>
            <person name="Cui S."/>
            <person name="Der J.P."/>
            <person name="Gundlach H."/>
            <person name="Jiao Y."/>
            <person name="Hori C."/>
            <person name="Ishida J.K."/>
            <person name="Kasahara H."/>
            <person name="Kiba T."/>
            <person name="Kim M.S."/>
            <person name="Koo N."/>
            <person name="Laohavisit A."/>
            <person name="Lee Y.H."/>
            <person name="Lumba S."/>
            <person name="McCourt P."/>
            <person name="Mortimer J.C."/>
            <person name="Mutuku J.M."/>
            <person name="Nomura T."/>
            <person name="Sasaki-Sekimoto Y."/>
            <person name="Seto Y."/>
            <person name="Wang Y."/>
            <person name="Wakatake T."/>
            <person name="Sakakibara H."/>
            <person name="Demura T."/>
            <person name="Yamaguchi S."/>
            <person name="Yoneyama K."/>
            <person name="Manabe R.I."/>
            <person name="Nelson D.C."/>
            <person name="Schulman A.H."/>
            <person name="Timko M.P."/>
            <person name="dePamphilis C.W."/>
            <person name="Choi D."/>
            <person name="Shirasu K."/>
        </authorList>
    </citation>
    <scope>NUCLEOTIDE SEQUENCE [LARGE SCALE GENOMIC DNA]</scope>
    <source>
        <strain evidence="3">cv. UVA1</strain>
    </source>
</reference>
<evidence type="ECO:0000313" key="3">
    <source>
        <dbReference type="Proteomes" id="UP000325081"/>
    </source>
</evidence>
<gene>
    <name evidence="2" type="ORF">STAS_13227</name>
</gene>
<dbReference type="GO" id="GO:0016874">
    <property type="term" value="F:ligase activity"/>
    <property type="evidence" value="ECO:0007669"/>
    <property type="project" value="UniProtKB-KW"/>
</dbReference>
<name>A0A5A7PW18_STRAF</name>
<sequence length="126" mass="13369">MASRETCRTELRSAVRHRSDRGLCSTGSGADNGDRARPLKAPSIAHSILAGGAPPSAAAIKLSGPEEYDYDMMDGDFHLLASLTLTAGSIEGMLINIITSVLDGFALEFGPQVKTRLDQAEIDLTH</sequence>
<evidence type="ECO:0000256" key="1">
    <source>
        <dbReference type="SAM" id="MobiDB-lite"/>
    </source>
</evidence>
<keyword evidence="3" id="KW-1185">Reference proteome</keyword>
<evidence type="ECO:0000313" key="2">
    <source>
        <dbReference type="EMBL" id="GER36851.1"/>
    </source>
</evidence>
<dbReference type="AlphaFoldDB" id="A0A5A7PW18"/>
<keyword evidence="2" id="KW-0436">Ligase</keyword>
<proteinExistence type="predicted"/>
<organism evidence="2 3">
    <name type="scientific">Striga asiatica</name>
    <name type="common">Asiatic witchweed</name>
    <name type="synonym">Buchnera asiatica</name>
    <dbReference type="NCBI Taxonomy" id="4170"/>
    <lineage>
        <taxon>Eukaryota</taxon>
        <taxon>Viridiplantae</taxon>
        <taxon>Streptophyta</taxon>
        <taxon>Embryophyta</taxon>
        <taxon>Tracheophyta</taxon>
        <taxon>Spermatophyta</taxon>
        <taxon>Magnoliopsida</taxon>
        <taxon>eudicotyledons</taxon>
        <taxon>Gunneridae</taxon>
        <taxon>Pentapetalae</taxon>
        <taxon>asterids</taxon>
        <taxon>lamiids</taxon>
        <taxon>Lamiales</taxon>
        <taxon>Orobanchaceae</taxon>
        <taxon>Buchnereae</taxon>
        <taxon>Striga</taxon>
    </lineage>
</organism>